<dbReference type="RefSeq" id="WP_296942845.1">
    <property type="nucleotide sequence ID" value="NZ_LT599032.1"/>
</dbReference>
<protein>
    <recommendedName>
        <fullName evidence="2">SusE outer membrane protein domain-containing protein</fullName>
    </recommendedName>
</protein>
<dbReference type="GO" id="GO:2001070">
    <property type="term" value="F:starch binding"/>
    <property type="evidence" value="ECO:0007669"/>
    <property type="project" value="InterPro"/>
</dbReference>
<evidence type="ECO:0000259" key="2">
    <source>
        <dbReference type="Pfam" id="PF14292"/>
    </source>
</evidence>
<evidence type="ECO:0000313" key="3">
    <source>
        <dbReference type="EMBL" id="SBW04194.1"/>
    </source>
</evidence>
<proteinExistence type="predicted"/>
<dbReference type="Pfam" id="PF14292">
    <property type="entry name" value="SusE"/>
    <property type="match status" value="1"/>
</dbReference>
<feature type="chain" id="PRO_5012465416" description="SusE outer membrane protein domain-containing protein" evidence="1">
    <location>
        <begin position="23"/>
        <end position="377"/>
    </location>
</feature>
<reference evidence="3" key="1">
    <citation type="submission" date="2016-04" db="EMBL/GenBank/DDBJ databases">
        <authorList>
            <person name="Evans L.H."/>
            <person name="Alamgir A."/>
            <person name="Owens N."/>
            <person name="Weber N.D."/>
            <person name="Virtaneva K."/>
            <person name="Barbian K."/>
            <person name="Babar A."/>
            <person name="Rosenke K."/>
        </authorList>
    </citation>
    <scope>NUCLEOTIDE SEQUENCE</scope>
    <source>
        <strain evidence="3">86-1</strain>
    </source>
</reference>
<dbReference type="Gene3D" id="2.60.40.3620">
    <property type="match status" value="1"/>
</dbReference>
<feature type="domain" description="SusE outer membrane protein" evidence="2">
    <location>
        <begin position="24"/>
        <end position="132"/>
    </location>
</feature>
<dbReference type="InterPro" id="IPR025970">
    <property type="entry name" value="SusE"/>
</dbReference>
<dbReference type="AlphaFoldDB" id="A0A212JXI6"/>
<sequence>MKVIYQIIKVIVLVALSGCFIACDDDDNGDLSGGNTLVVESSGSEIMLLDEKANDVAVTFTWNEGNNRGEGTYLTYMFKMDIADNNFQSSIPKEKMAEGVFSKSYTHEEFNDLLLDYWKIKAGETVDMEAKIIADVNNSSVYMKPEVAVVPFSVKTYVTPSKPLYLVGSATEAGMDPSKGILINEVINGRTYNWKGNLKAGAFKLISSQESMLPSFNKGDDDNSIVERSDESQPDNLFSVEADGLYAMSFNRKTMIFIYKYMPYENVYMVGNATPAGWNIGTSTTMDWNPANPTVFTYKGWLYAGEMKLPLENGTGNWNCDYLMPPTGNESITGEWQNVKFIPQGNPDNKWIVAADQAGNYIVTLDTETMKIKFEKQ</sequence>
<keyword evidence="1" id="KW-0732">Signal</keyword>
<evidence type="ECO:0000256" key="1">
    <source>
        <dbReference type="SAM" id="SignalP"/>
    </source>
</evidence>
<organism evidence="3">
    <name type="scientific">uncultured Dysgonomonas sp</name>
    <dbReference type="NCBI Taxonomy" id="206096"/>
    <lineage>
        <taxon>Bacteria</taxon>
        <taxon>Pseudomonadati</taxon>
        <taxon>Bacteroidota</taxon>
        <taxon>Bacteroidia</taxon>
        <taxon>Bacteroidales</taxon>
        <taxon>Dysgonomonadaceae</taxon>
        <taxon>Dysgonomonas</taxon>
        <taxon>environmental samples</taxon>
    </lineage>
</organism>
<dbReference type="GO" id="GO:0019867">
    <property type="term" value="C:outer membrane"/>
    <property type="evidence" value="ECO:0007669"/>
    <property type="project" value="InterPro"/>
</dbReference>
<accession>A0A212JXI6</accession>
<dbReference type="EMBL" id="FLUM01000003">
    <property type="protein sequence ID" value="SBW04194.1"/>
    <property type="molecule type" value="Genomic_DNA"/>
</dbReference>
<gene>
    <name evidence="3" type="ORF">KL86DYS1_30775</name>
</gene>
<name>A0A212JXI6_9BACT</name>
<feature type="signal peptide" evidence="1">
    <location>
        <begin position="1"/>
        <end position="22"/>
    </location>
</feature>